<dbReference type="AlphaFoldDB" id="A0A072PMU8"/>
<name>A0A072PMU8_9EURO</name>
<reference evidence="2 3" key="1">
    <citation type="submission" date="2013-03" db="EMBL/GenBank/DDBJ databases">
        <title>The Genome Sequence of Exophiala aquamarina CBS 119918.</title>
        <authorList>
            <consortium name="The Broad Institute Genomics Platform"/>
            <person name="Cuomo C."/>
            <person name="de Hoog S."/>
            <person name="Gorbushina A."/>
            <person name="Walker B."/>
            <person name="Young S.K."/>
            <person name="Zeng Q."/>
            <person name="Gargeya S."/>
            <person name="Fitzgerald M."/>
            <person name="Haas B."/>
            <person name="Abouelleil A."/>
            <person name="Allen A.W."/>
            <person name="Alvarado L."/>
            <person name="Arachchi H.M."/>
            <person name="Berlin A.M."/>
            <person name="Chapman S.B."/>
            <person name="Gainer-Dewar J."/>
            <person name="Goldberg J."/>
            <person name="Griggs A."/>
            <person name="Gujja S."/>
            <person name="Hansen M."/>
            <person name="Howarth C."/>
            <person name="Imamovic A."/>
            <person name="Ireland A."/>
            <person name="Larimer J."/>
            <person name="McCowan C."/>
            <person name="Murphy C."/>
            <person name="Pearson M."/>
            <person name="Poon T.W."/>
            <person name="Priest M."/>
            <person name="Roberts A."/>
            <person name="Saif S."/>
            <person name="Shea T."/>
            <person name="Sisk P."/>
            <person name="Sykes S."/>
            <person name="Wortman J."/>
            <person name="Nusbaum C."/>
            <person name="Birren B."/>
        </authorList>
    </citation>
    <scope>NUCLEOTIDE SEQUENCE [LARGE SCALE GENOMIC DNA]</scope>
    <source>
        <strain evidence="2 3">CBS 119918</strain>
    </source>
</reference>
<dbReference type="VEuPathDB" id="FungiDB:A1O9_02652"/>
<sequence>MKSFSVALLVSALANAIELPRAEAEGFTLEQYESGFVHETLMGAKMSSFARQRAAGEYASEKYPALTAPAKCENGLAIVEHGNPNQTFKCNNIDLLDFQSHADLGSFIGEGSSSWGWVSDDGREFVAIGQGDGTAFAEVSPEGKLIYLGRLPQQSIFSQWREIRSHKNYVIIGSEAVGHGVQIFDWTKLLTIDPAAPVNFSTSADITGLFTDLPVGRTHNVVQGPEGADWVAVVGAQPRNSTCRAGLIFVDTTDPANPWSPGCAGQDGYVHDAQCVIYHGPDEKYEGKEICYGYNEDTLTIYDVTDKWGVNSTTIISKTSYVGARYTHQGWVLDLNWQTHLLIDDELDEEYYTGPAADRFPVTYIFDITSLEDPKQTGIYKSKAYSIDHNQYVFDGLSYQSNYGAGLRVLDVSSIPSDPTGGGVAEVAFFDIYPEDDHLPNGGIIDYVGTWSHYAGFPSGNILVNTIERGAFIVKMKQFEKRGRGAHFRKPRNV</sequence>
<dbReference type="GO" id="GO:0005576">
    <property type="term" value="C:extracellular region"/>
    <property type="evidence" value="ECO:0007669"/>
    <property type="project" value="TreeGrafter"/>
</dbReference>
<dbReference type="OrthoDB" id="2099887at2759"/>
<dbReference type="PANTHER" id="PTHR38787">
    <property type="entry name" value="REGULATORY P DOMAIN-CONTAINING PROTEIN"/>
    <property type="match status" value="1"/>
</dbReference>
<dbReference type="GeneID" id="25277593"/>
<evidence type="ECO:0000256" key="1">
    <source>
        <dbReference type="SAM" id="SignalP"/>
    </source>
</evidence>
<organism evidence="2 3">
    <name type="scientific">Exophiala aquamarina CBS 119918</name>
    <dbReference type="NCBI Taxonomy" id="1182545"/>
    <lineage>
        <taxon>Eukaryota</taxon>
        <taxon>Fungi</taxon>
        <taxon>Dikarya</taxon>
        <taxon>Ascomycota</taxon>
        <taxon>Pezizomycotina</taxon>
        <taxon>Eurotiomycetes</taxon>
        <taxon>Chaetothyriomycetidae</taxon>
        <taxon>Chaetothyriales</taxon>
        <taxon>Herpotrichiellaceae</taxon>
        <taxon>Exophiala</taxon>
    </lineage>
</organism>
<dbReference type="HOGENOM" id="CLU_031217_0_0_1"/>
<protein>
    <submittedName>
        <fullName evidence="2">Uncharacterized protein</fullName>
    </submittedName>
</protein>
<accession>A0A072PMU8</accession>
<dbReference type="InterPro" id="IPR027589">
    <property type="entry name" value="Choice_anch_B"/>
</dbReference>
<dbReference type="Proteomes" id="UP000027920">
    <property type="component" value="Unassembled WGS sequence"/>
</dbReference>
<evidence type="ECO:0000313" key="3">
    <source>
        <dbReference type="Proteomes" id="UP000027920"/>
    </source>
</evidence>
<dbReference type="PANTHER" id="PTHR38787:SF3">
    <property type="entry name" value="REGULATORY P DOMAIN-CONTAINING PROTEIN"/>
    <property type="match status" value="1"/>
</dbReference>
<proteinExistence type="predicted"/>
<feature type="signal peptide" evidence="1">
    <location>
        <begin position="1"/>
        <end position="24"/>
    </location>
</feature>
<evidence type="ECO:0000313" key="2">
    <source>
        <dbReference type="EMBL" id="KEF61087.1"/>
    </source>
</evidence>
<dbReference type="RefSeq" id="XP_013263677.1">
    <property type="nucleotide sequence ID" value="XM_013408223.1"/>
</dbReference>
<dbReference type="EMBL" id="AMGV01000002">
    <property type="protein sequence ID" value="KEF61087.1"/>
    <property type="molecule type" value="Genomic_DNA"/>
</dbReference>
<dbReference type="NCBIfam" id="TIGR04312">
    <property type="entry name" value="choice_anch_B"/>
    <property type="match status" value="1"/>
</dbReference>
<keyword evidence="1" id="KW-0732">Signal</keyword>
<dbReference type="STRING" id="1182545.A0A072PMU8"/>
<comment type="caution">
    <text evidence="2">The sequence shown here is derived from an EMBL/GenBank/DDBJ whole genome shotgun (WGS) entry which is preliminary data.</text>
</comment>
<keyword evidence="3" id="KW-1185">Reference proteome</keyword>
<gene>
    <name evidence="2" type="ORF">A1O9_02652</name>
</gene>
<feature type="chain" id="PRO_5001683596" evidence="1">
    <location>
        <begin position="25"/>
        <end position="494"/>
    </location>
</feature>